<gene>
    <name evidence="2" type="ORF">DYI23_05760</name>
</gene>
<sequence>MARSFGMRILRNGSCAGMASTCSKVSAAPSAPENYSSGADNAVPGFLLKTSGVLMTTNPRTKTVDLDFPFDLEGVTYSRLTLRRMRAGDALIAEGTEDEVIAGYLLMAALCDVDIEVIKMVDIEDMEKLSGAMEVMLGKHGKKAPPRRKGKTRFAGAT</sequence>
<name>A0A944GS05_9HYPH</name>
<reference evidence="2" key="2">
    <citation type="journal article" date="2021" name="Microorganisms">
        <title>Bacterial Dimethylsulfoniopropionate Biosynthesis in the East China Sea.</title>
        <authorList>
            <person name="Liu J."/>
            <person name="Zhang Y."/>
            <person name="Liu J."/>
            <person name="Zhong H."/>
            <person name="Williams B.T."/>
            <person name="Zheng Y."/>
            <person name="Curson A.R.J."/>
            <person name="Sun C."/>
            <person name="Sun H."/>
            <person name="Song D."/>
            <person name="Wagner Mackenzie B."/>
            <person name="Bermejo Martinez A."/>
            <person name="Todd J.D."/>
            <person name="Zhang X.H."/>
        </authorList>
    </citation>
    <scope>NUCLEOTIDE SEQUENCE</scope>
    <source>
        <strain evidence="2">AESS21</strain>
    </source>
</reference>
<evidence type="ECO:0000313" key="2">
    <source>
        <dbReference type="EMBL" id="MBS8259719.1"/>
    </source>
</evidence>
<feature type="region of interest" description="Disordered" evidence="1">
    <location>
        <begin position="139"/>
        <end position="158"/>
    </location>
</feature>
<dbReference type="Pfam" id="PF10109">
    <property type="entry name" value="Phage_TAC_7"/>
    <property type="match status" value="1"/>
</dbReference>
<reference evidence="2" key="1">
    <citation type="submission" date="2018-08" db="EMBL/GenBank/DDBJ databases">
        <authorList>
            <person name="Jin W."/>
            <person name="Wang H."/>
            <person name="Yang Y."/>
            <person name="Li M."/>
            <person name="Liu J."/>
        </authorList>
    </citation>
    <scope>NUCLEOTIDE SEQUENCE</scope>
    <source>
        <strain evidence="2">AESS21</strain>
    </source>
</reference>
<dbReference type="Proteomes" id="UP000705379">
    <property type="component" value="Unassembled WGS sequence"/>
</dbReference>
<feature type="compositionally biased region" description="Basic residues" evidence="1">
    <location>
        <begin position="139"/>
        <end position="152"/>
    </location>
</feature>
<accession>A0A944GS05</accession>
<dbReference type="EMBL" id="QTKU01000001">
    <property type="protein sequence ID" value="MBS8259719.1"/>
    <property type="molecule type" value="Genomic_DNA"/>
</dbReference>
<organism evidence="2 3">
    <name type="scientific">Roseibium polysiphoniae</name>
    <dbReference type="NCBI Taxonomy" id="2571221"/>
    <lineage>
        <taxon>Bacteria</taxon>
        <taxon>Pseudomonadati</taxon>
        <taxon>Pseudomonadota</taxon>
        <taxon>Alphaproteobacteria</taxon>
        <taxon>Hyphomicrobiales</taxon>
        <taxon>Stappiaceae</taxon>
        <taxon>Roseibium</taxon>
    </lineage>
</organism>
<dbReference type="InterPro" id="IPR019289">
    <property type="entry name" value="Phage_tail_E/E"/>
</dbReference>
<comment type="caution">
    <text evidence="2">The sequence shown here is derived from an EMBL/GenBank/DDBJ whole genome shotgun (WGS) entry which is preliminary data.</text>
</comment>
<evidence type="ECO:0000313" key="3">
    <source>
        <dbReference type="Proteomes" id="UP000705379"/>
    </source>
</evidence>
<dbReference type="AlphaFoldDB" id="A0A944GS05"/>
<proteinExistence type="predicted"/>
<protein>
    <submittedName>
        <fullName evidence="2">Phage tail assembly protein</fullName>
    </submittedName>
</protein>
<evidence type="ECO:0000256" key="1">
    <source>
        <dbReference type="SAM" id="MobiDB-lite"/>
    </source>
</evidence>